<dbReference type="PROSITE" id="PS50297">
    <property type="entry name" value="ANK_REP_REGION"/>
    <property type="match status" value="4"/>
</dbReference>
<accession>A0A1L7X6Q9</accession>
<dbReference type="AlphaFoldDB" id="A0A1L7X6Q9"/>
<reference evidence="7 8" key="1">
    <citation type="submission" date="2016-03" db="EMBL/GenBank/DDBJ databases">
        <authorList>
            <person name="Ploux O."/>
        </authorList>
    </citation>
    <scope>NUCLEOTIDE SEQUENCE [LARGE SCALE GENOMIC DNA]</scope>
    <source>
        <strain evidence="7 8">UAMH 11012</strain>
    </source>
</reference>
<dbReference type="SUPFAM" id="SSF53474">
    <property type="entry name" value="alpha/beta-Hydrolases"/>
    <property type="match status" value="1"/>
</dbReference>
<dbReference type="InterPro" id="IPR029058">
    <property type="entry name" value="AB_hydrolase_fold"/>
</dbReference>
<dbReference type="InterPro" id="IPR054471">
    <property type="entry name" value="GPIID_WHD"/>
</dbReference>
<dbReference type="Gene3D" id="3.40.50.300">
    <property type="entry name" value="P-loop containing nucleotide triphosphate hydrolases"/>
    <property type="match status" value="1"/>
</dbReference>
<evidence type="ECO:0000259" key="5">
    <source>
        <dbReference type="Pfam" id="PF22939"/>
    </source>
</evidence>
<dbReference type="Proteomes" id="UP000184330">
    <property type="component" value="Unassembled WGS sequence"/>
</dbReference>
<dbReference type="Gene3D" id="1.25.40.20">
    <property type="entry name" value="Ankyrin repeat-containing domain"/>
    <property type="match status" value="3"/>
</dbReference>
<dbReference type="Pfam" id="PF00023">
    <property type="entry name" value="Ank"/>
    <property type="match status" value="1"/>
</dbReference>
<dbReference type="Pfam" id="PF05057">
    <property type="entry name" value="DUF676"/>
    <property type="match status" value="1"/>
</dbReference>
<dbReference type="SMART" id="SM00248">
    <property type="entry name" value="ANK"/>
    <property type="match status" value="9"/>
</dbReference>
<dbReference type="SUPFAM" id="SSF48403">
    <property type="entry name" value="Ankyrin repeat"/>
    <property type="match status" value="1"/>
</dbReference>
<feature type="repeat" description="ANK" evidence="3">
    <location>
        <begin position="1040"/>
        <end position="1072"/>
    </location>
</feature>
<keyword evidence="8" id="KW-1185">Reference proteome</keyword>
<dbReference type="Pfam" id="PF12796">
    <property type="entry name" value="Ank_2"/>
    <property type="match status" value="2"/>
</dbReference>
<evidence type="ECO:0000259" key="4">
    <source>
        <dbReference type="Pfam" id="PF05057"/>
    </source>
</evidence>
<keyword evidence="3" id="KW-0040">ANK repeat</keyword>
<dbReference type="InterPro" id="IPR027417">
    <property type="entry name" value="P-loop_NTPase"/>
</dbReference>
<dbReference type="Gene3D" id="3.40.50.1820">
    <property type="entry name" value="alpha/beta hydrolase"/>
    <property type="match status" value="1"/>
</dbReference>
<dbReference type="PANTHER" id="PTHR10039">
    <property type="entry name" value="AMELOGENIN"/>
    <property type="match status" value="1"/>
</dbReference>
<feature type="repeat" description="ANK" evidence="3">
    <location>
        <begin position="1107"/>
        <end position="1128"/>
    </location>
</feature>
<evidence type="ECO:0000313" key="7">
    <source>
        <dbReference type="EMBL" id="CZR60693.1"/>
    </source>
</evidence>
<feature type="repeat" description="ANK" evidence="3">
    <location>
        <begin position="938"/>
        <end position="971"/>
    </location>
</feature>
<dbReference type="PROSITE" id="PS50088">
    <property type="entry name" value="ANK_REPEAT"/>
    <property type="match status" value="7"/>
</dbReference>
<feature type="domain" description="DUF676" evidence="4">
    <location>
        <begin position="74"/>
        <end position="214"/>
    </location>
</feature>
<dbReference type="PRINTS" id="PR01415">
    <property type="entry name" value="ANKYRIN"/>
</dbReference>
<feature type="repeat" description="ANK" evidence="3">
    <location>
        <begin position="972"/>
        <end position="1005"/>
    </location>
</feature>
<dbReference type="InterPro" id="IPR007751">
    <property type="entry name" value="DUF676_lipase-like"/>
</dbReference>
<name>A0A1L7X6Q9_9HELO</name>
<comment type="similarity">
    <text evidence="1">Belongs to the putative lipase ROG1 family.</text>
</comment>
<keyword evidence="2" id="KW-0677">Repeat</keyword>
<sequence length="1277" mass="140984">MSKKFSSKTLGRVFGRQQSTVGESSAGERALGSAGPTIRLGTASAAQQTVDLYSTEGDTGIRVIADPTDATLDIVFVHGLTGNRDKTWTHSNGVFWPQEIAEDIPTARIMTFGYDADVVKLWGIAGSNTLRNHGKNLAFDISDQRRGHRERPIIFIAHSLGGLVCEQALLICGEGDPNLKKVFQYTQGIIFMGTPHGGSGLATLGYTFSKYLKVVRHTNPAIIGVLQQKSELLTAVQQQFQQLLNKPEINISIYCFFEEKPIVGVGIIVSEQSAVLNQYPNQSIGANHMDMTKFSGRNDVGYQRVLNRLRDLMESMKSNPVTNISQEGPLIESDPNQAQIGNAELASCVLERGTPPTQTFSNAGSGTGTGIGSQNVQGGFHIHHGSHLDFEKGNKCHQLLRTSEYERHKERNPCSIKGTCQWFLKHKTYVTWRDSLTSSLLWVSADPGCGKSVLSKSLADKELQATKNRTICYFFFKDDNEDQKTATNALCALLHQLFDRKPELLSHAIEVYNQNGNSFTGNVDLLWGILIAAAADPKAGEIICILDALDECKQSELKYLLRKVCAFYEGHPRVSDNTTLKFLVTSRPLQHIADEFNDITQKLPTIRLAGEEDTDQIKLEIDLVIKAELEALQQQRGLDLEAISRLRQELTKFEHRTYLWLKLVFELIRNNIDSPTKKGRQKIFGSIPDSVNAAYTAILNQSTDKKQARKLLQIICTATRPLSVKEMSIAISIEPEDKTLKDLEIQSEEFSKNLIRNLCGLFVSVIDGCVYLLHQTAKEFLIGQKEISQPMAASDWIWKHSLSVKDSNFVFAHICVWYLRLEGFSLEYQYATLSETVAKFAGTYTFLEYAALNWAVHFREATIPMDHISIALALDICNPEAYPYKIWSLVFWRSVGYTYCEPPTKFSSLHLASLFGLQGVVGRLLVTQGIDVNAADSGGRTPLSEAICAGHDTVVGQLLGVPGIDVNAADSDGETPLYVAAERGYAAIVSRLLATPGIDVNAAMPSGRTPLIQATFNGHALVVGQLLAAPGININAMGEVGRTALWLLAAVQGIDIVKILIEKGVDVELTNNSGQTSLSWAASRGQEADVKLLLTKDSVEPDSKDRIGRTPLSYAAKNGNKAIVELLIATNRVNVDSKDYYGSTPLSIAARMGHKDVVAFLVTKGRNSNVKDTFGRTPLWWARRKGCPEIADLLETYKGNNITIREDELPISTVSVLYNQDFRCCDVCVLNISDRDTYYHCKVCCNGDFDICTECFAMKAHCLDESHVLVKREQGSV</sequence>
<evidence type="ECO:0000256" key="3">
    <source>
        <dbReference type="PROSITE-ProRule" id="PRU00023"/>
    </source>
</evidence>
<feature type="domain" description="Nephrocystin 3-like N-terminal" evidence="6">
    <location>
        <begin position="418"/>
        <end position="587"/>
    </location>
</feature>
<feature type="repeat" description="ANK" evidence="3">
    <location>
        <begin position="904"/>
        <end position="937"/>
    </location>
</feature>
<dbReference type="InterPro" id="IPR036770">
    <property type="entry name" value="Ankyrin_rpt-contain_sf"/>
</dbReference>
<evidence type="ECO:0000256" key="1">
    <source>
        <dbReference type="ARBA" id="ARBA00007920"/>
    </source>
</evidence>
<gene>
    <name evidence="7" type="ORF">PAC_10589</name>
</gene>
<evidence type="ECO:0000313" key="8">
    <source>
        <dbReference type="Proteomes" id="UP000184330"/>
    </source>
</evidence>
<evidence type="ECO:0000259" key="6">
    <source>
        <dbReference type="Pfam" id="PF24883"/>
    </source>
</evidence>
<dbReference type="OrthoDB" id="20872at2759"/>
<dbReference type="Pfam" id="PF24883">
    <property type="entry name" value="NPHP3_N"/>
    <property type="match status" value="1"/>
</dbReference>
<dbReference type="InterPro" id="IPR002110">
    <property type="entry name" value="Ankyrin_rpt"/>
</dbReference>
<organism evidence="7 8">
    <name type="scientific">Phialocephala subalpina</name>
    <dbReference type="NCBI Taxonomy" id="576137"/>
    <lineage>
        <taxon>Eukaryota</taxon>
        <taxon>Fungi</taxon>
        <taxon>Dikarya</taxon>
        <taxon>Ascomycota</taxon>
        <taxon>Pezizomycotina</taxon>
        <taxon>Leotiomycetes</taxon>
        <taxon>Helotiales</taxon>
        <taxon>Mollisiaceae</taxon>
        <taxon>Phialocephala</taxon>
        <taxon>Phialocephala fortinii species complex</taxon>
    </lineage>
</organism>
<dbReference type="Pfam" id="PF22939">
    <property type="entry name" value="WHD_GPIID"/>
    <property type="match status" value="1"/>
</dbReference>
<feature type="repeat" description="ANK" evidence="3">
    <location>
        <begin position="1141"/>
        <end position="1173"/>
    </location>
</feature>
<feature type="repeat" description="ANK" evidence="3">
    <location>
        <begin position="1006"/>
        <end position="1039"/>
    </location>
</feature>
<proteinExistence type="inferred from homology"/>
<evidence type="ECO:0000256" key="2">
    <source>
        <dbReference type="ARBA" id="ARBA00022737"/>
    </source>
</evidence>
<dbReference type="STRING" id="576137.A0A1L7X6Q9"/>
<dbReference type="InterPro" id="IPR056884">
    <property type="entry name" value="NPHP3-like_N"/>
</dbReference>
<protein>
    <submittedName>
        <fullName evidence="7">Uncharacterized protein</fullName>
    </submittedName>
</protein>
<feature type="domain" description="GPI inositol-deacylase winged helix" evidence="5">
    <location>
        <begin position="700"/>
        <end position="784"/>
    </location>
</feature>
<dbReference type="EMBL" id="FJOG01000016">
    <property type="protein sequence ID" value="CZR60693.1"/>
    <property type="molecule type" value="Genomic_DNA"/>
</dbReference>